<dbReference type="AlphaFoldDB" id="A0A1W6LMQ7"/>
<evidence type="ECO:0000313" key="2">
    <source>
        <dbReference type="Proteomes" id="UP000193334"/>
    </source>
</evidence>
<proteinExistence type="predicted"/>
<gene>
    <name evidence="1" type="ORF">STSP1_01452</name>
</gene>
<evidence type="ECO:0008006" key="3">
    <source>
        <dbReference type="Google" id="ProtNLM"/>
    </source>
</evidence>
<reference evidence="2" key="1">
    <citation type="submission" date="2017-04" db="EMBL/GenBank/DDBJ databases">
        <title>Comparative genomics and description of representatives of a novel lineage of planctomycetes thriving in anoxic sediments.</title>
        <authorList>
            <person name="Spring S."/>
            <person name="Bunk B."/>
            <person name="Sproer C."/>
        </authorList>
    </citation>
    <scope>NUCLEOTIDE SEQUENCE [LARGE SCALE GENOMIC DNA]</scope>
    <source>
        <strain evidence="2">ST-PulAB-D4</strain>
    </source>
</reference>
<dbReference type="Proteomes" id="UP000193334">
    <property type="component" value="Chromosome"/>
</dbReference>
<accession>A0A1W6LMQ7</accession>
<protein>
    <recommendedName>
        <fullName evidence="3">Toxin-antitoxin system, toxin component</fullName>
    </recommendedName>
</protein>
<dbReference type="STRING" id="1941349.STSP1_01452"/>
<name>A0A1W6LMQ7_9BACT</name>
<dbReference type="OrthoDB" id="1366475at2"/>
<evidence type="ECO:0000313" key="1">
    <source>
        <dbReference type="EMBL" id="ARN57057.1"/>
    </source>
</evidence>
<dbReference type="EMBL" id="CP021023">
    <property type="protein sequence ID" value="ARN57057.1"/>
    <property type="molecule type" value="Genomic_DNA"/>
</dbReference>
<sequence length="118" mass="13761">MGFAEAADFLRIFKGCLELGRYVIADRQDNSQFLIDSGMLVEERREVLFSIKPENYISGPDKHHTEHNTQVWIFGQHWQDLEIYIKIGLKEVKMGHSAVVISFHKAERKIRYPLKQGD</sequence>
<dbReference type="RefSeq" id="WP_085755732.1">
    <property type="nucleotide sequence ID" value="NZ_CP021023.1"/>
</dbReference>
<organism evidence="1 2">
    <name type="scientific">Sedimentisphaera salicampi</name>
    <dbReference type="NCBI Taxonomy" id="1941349"/>
    <lineage>
        <taxon>Bacteria</taxon>
        <taxon>Pseudomonadati</taxon>
        <taxon>Planctomycetota</taxon>
        <taxon>Phycisphaerae</taxon>
        <taxon>Sedimentisphaerales</taxon>
        <taxon>Sedimentisphaeraceae</taxon>
        <taxon>Sedimentisphaera</taxon>
    </lineage>
</organism>
<dbReference type="KEGG" id="pbp:STSP1_01452"/>
<keyword evidence="2" id="KW-1185">Reference proteome</keyword>